<dbReference type="SUPFAM" id="SSF57997">
    <property type="entry name" value="Tropomyosin"/>
    <property type="match status" value="1"/>
</dbReference>
<keyword evidence="4" id="KW-0808">Transferase</keyword>
<dbReference type="Pfam" id="PF01739">
    <property type="entry name" value="CheR"/>
    <property type="match status" value="1"/>
</dbReference>
<dbReference type="EMBL" id="QPGA01000050">
    <property type="protein sequence ID" value="RDE49254.1"/>
    <property type="molecule type" value="Genomic_DNA"/>
</dbReference>
<feature type="compositionally biased region" description="Polar residues" evidence="7">
    <location>
        <begin position="10"/>
        <end position="20"/>
    </location>
</feature>
<dbReference type="SMART" id="SM00138">
    <property type="entry name" value="MeTrc"/>
    <property type="match status" value="1"/>
</dbReference>
<evidence type="ECO:0000259" key="8">
    <source>
        <dbReference type="PROSITE" id="PS50112"/>
    </source>
</evidence>
<dbReference type="InterPro" id="IPR022642">
    <property type="entry name" value="CheR_C"/>
</dbReference>
<feature type="active site" evidence="6">
    <location>
        <position position="70"/>
    </location>
</feature>
<evidence type="ECO:0000259" key="9">
    <source>
        <dbReference type="PROSITE" id="PS50122"/>
    </source>
</evidence>
<dbReference type="GO" id="GO:0000156">
    <property type="term" value="F:phosphorelay response regulator activity"/>
    <property type="evidence" value="ECO:0007669"/>
    <property type="project" value="InterPro"/>
</dbReference>
<dbReference type="InterPro" id="IPR000014">
    <property type="entry name" value="PAS"/>
</dbReference>
<keyword evidence="5" id="KW-0949">S-adenosyl-L-methionine</keyword>
<dbReference type="InterPro" id="IPR000780">
    <property type="entry name" value="CheR_MeTrfase"/>
</dbReference>
<dbReference type="InterPro" id="IPR035965">
    <property type="entry name" value="PAS-like_dom_sf"/>
</dbReference>
<gene>
    <name evidence="11" type="ORF">DVS81_17685</name>
</gene>
<dbReference type="Proteomes" id="UP000253831">
    <property type="component" value="Unassembled WGS sequence"/>
</dbReference>
<dbReference type="Pfam" id="PF01339">
    <property type="entry name" value="CheB_methylest"/>
    <property type="match status" value="1"/>
</dbReference>
<organism evidence="11 12">
    <name type="scientific">Candidatus Accumulibacter meliphilus</name>
    <dbReference type="NCBI Taxonomy" id="2211374"/>
    <lineage>
        <taxon>Bacteria</taxon>
        <taxon>Pseudomonadati</taxon>
        <taxon>Pseudomonadota</taxon>
        <taxon>Betaproteobacteria</taxon>
        <taxon>Candidatus Accumulibacter</taxon>
    </lineage>
</organism>
<dbReference type="GO" id="GO:0005737">
    <property type="term" value="C:cytoplasm"/>
    <property type="evidence" value="ECO:0007669"/>
    <property type="project" value="InterPro"/>
</dbReference>
<evidence type="ECO:0000256" key="4">
    <source>
        <dbReference type="ARBA" id="ARBA00022679"/>
    </source>
</evidence>
<dbReference type="CDD" id="cd16434">
    <property type="entry name" value="CheB-CheR_fusion"/>
    <property type="match status" value="1"/>
</dbReference>
<dbReference type="PRINTS" id="PR00996">
    <property type="entry name" value="CHERMTFRASE"/>
</dbReference>
<dbReference type="Pfam" id="PF03705">
    <property type="entry name" value="CheR_N"/>
    <property type="match status" value="1"/>
</dbReference>
<proteinExistence type="predicted"/>
<dbReference type="NCBIfam" id="TIGR00229">
    <property type="entry name" value="sensory_box"/>
    <property type="match status" value="1"/>
</dbReference>
<dbReference type="PROSITE" id="PS50123">
    <property type="entry name" value="CHER"/>
    <property type="match status" value="1"/>
</dbReference>
<dbReference type="InterPro" id="IPR029063">
    <property type="entry name" value="SAM-dependent_MTases_sf"/>
</dbReference>
<sequence length="1018" mass="111358">MQGGKATGKPKSQASVTPPSDSDLPASTPDTPFPIVGIGASAGGLAAFEAFFSGMPADSDPGMAFVLVQHLAPDHKSILPDLIQRYTRMQVIEVTDGIEVRPNCIYVIPPSRQMAFLHGRLELLPPSEPRGQRLPIDFFFRSLAQNQHEYAIGVVLAGTGSDGTLGVRAIKAEGGMVMAQEPGSTTFDGMPRSAIATGLVDWQLPPAEMPAQIISYATHAFGRLAPLLAEPAPKTRDALKKIFVLVRAQTGHDFSQYKMSSIHRRILRRMSLHQIEALDGYVQYLQKTPQEIEALFADLLIGVTSFFRDPEAFKVLAGRIIPQLFANKPEGDVVRVWAPGCSTGEEAYSIAILLLEQMEALERRYAVQLFATDIDARAMATARAGRYPASIASDVSPERLARFFTREPDGSAYVINKSVRDLLIFSEQDVCQDPPFSRLDLISCRNLLIYFGQELQQKVIPLFHYALNPDGVLFLGTSESIGNFTDLFAVVDSKAKLYQRKEGFTGAARPGLGWFLPSRPARYRSAARTAFPMKVPLREVTEQAILQHVAPTCVLVNAQGDILYLHGRCGAYLEPQPGESGVNNVIKMARQGLQHELSKGLHQASCSKAAVRAPGLQVRTNGDFTRVNLSIHPLTTGPAATPQAPLYLVFFVDAAAADPEVPPQAALPIGAGAGRADAAGEHSEADSDARIAAIEDELRAKDEYLQSMQEELETANEELRSSNEEMQSVNEELQSTNEELETSKEELQSLNEELATVNSELQVKVGDLSQANNDMNNLLAGTGIATVFVDVHLCILRFTPAASSIINLIPSDIGRPVAHIVANLVGYDRLVSDVQTVIDTLTLQDAKVQTVDGLWYLMRIRPYRTLDNVIGGAVITFVDITEMKRLEDSLIQANAQLRRLAVVVHDASDAITVQDLEGRILSWNPAAVKMYGWTEAEALQMNVRERIPAELREEALTRIRRLSRAEVLEPHRTQRLTRDGALLDVWITVTALVDEGGQMYAVATSERANKTAVGCSEE</sequence>
<dbReference type="GO" id="GO:0008984">
    <property type="term" value="F:protein-glutamate methylesterase activity"/>
    <property type="evidence" value="ECO:0007669"/>
    <property type="project" value="InterPro"/>
</dbReference>
<evidence type="ECO:0000256" key="7">
    <source>
        <dbReference type="SAM" id="MobiDB-lite"/>
    </source>
</evidence>
<dbReference type="InterPro" id="IPR036804">
    <property type="entry name" value="CheR_N_sf"/>
</dbReference>
<dbReference type="InterPro" id="IPR000673">
    <property type="entry name" value="Sig_transdc_resp-reg_Me-estase"/>
</dbReference>
<dbReference type="SUPFAM" id="SSF52738">
    <property type="entry name" value="Methylesterase CheB, C-terminal domain"/>
    <property type="match status" value="1"/>
</dbReference>
<evidence type="ECO:0000256" key="3">
    <source>
        <dbReference type="ARBA" id="ARBA00022603"/>
    </source>
</evidence>
<evidence type="ECO:0000313" key="11">
    <source>
        <dbReference type="EMBL" id="RDE49254.1"/>
    </source>
</evidence>
<dbReference type="SUPFAM" id="SSF53335">
    <property type="entry name" value="S-adenosyl-L-methionine-dependent methyltransferases"/>
    <property type="match status" value="1"/>
</dbReference>
<dbReference type="Gene3D" id="1.10.155.10">
    <property type="entry name" value="Chemotaxis receptor methyltransferase CheR, N-terminal domain"/>
    <property type="match status" value="1"/>
</dbReference>
<evidence type="ECO:0000256" key="6">
    <source>
        <dbReference type="PROSITE-ProRule" id="PRU00050"/>
    </source>
</evidence>
<dbReference type="PANTHER" id="PTHR24422:SF27">
    <property type="entry name" value="PROTEIN-GLUTAMATE O-METHYLTRANSFERASE"/>
    <property type="match status" value="1"/>
</dbReference>
<dbReference type="PANTHER" id="PTHR24422">
    <property type="entry name" value="CHEMOTAXIS PROTEIN METHYLTRANSFERASE"/>
    <property type="match status" value="1"/>
</dbReference>
<feature type="domain" description="PAS" evidence="8">
    <location>
        <begin position="896"/>
        <end position="966"/>
    </location>
</feature>
<dbReference type="InterPro" id="IPR013767">
    <property type="entry name" value="PAS_fold"/>
</dbReference>
<dbReference type="GO" id="GO:0008983">
    <property type="term" value="F:protein-glutamate O-methyltransferase activity"/>
    <property type="evidence" value="ECO:0007669"/>
    <property type="project" value="UniProtKB-EC"/>
</dbReference>
<feature type="domain" description="CheB-type methylesterase" evidence="9">
    <location>
        <begin position="29"/>
        <end position="220"/>
    </location>
</feature>
<keyword evidence="6" id="KW-0378">Hydrolase</keyword>
<name>A0A369XHA6_9PROT</name>
<evidence type="ECO:0000259" key="10">
    <source>
        <dbReference type="PROSITE" id="PS50123"/>
    </source>
</evidence>
<evidence type="ECO:0000313" key="12">
    <source>
        <dbReference type="Proteomes" id="UP000253831"/>
    </source>
</evidence>
<dbReference type="CDD" id="cd00130">
    <property type="entry name" value="PAS"/>
    <property type="match status" value="1"/>
</dbReference>
<evidence type="ECO:0000256" key="5">
    <source>
        <dbReference type="ARBA" id="ARBA00022691"/>
    </source>
</evidence>
<feature type="compositionally biased region" description="Polar residues" evidence="7">
    <location>
        <begin position="724"/>
        <end position="733"/>
    </location>
</feature>
<keyword evidence="3" id="KW-0489">Methyltransferase</keyword>
<protein>
    <recommendedName>
        <fullName evidence="2">protein-glutamate O-methyltransferase</fullName>
        <ecNumber evidence="2">2.1.1.80</ecNumber>
    </recommendedName>
</protein>
<feature type="active site" evidence="6">
    <location>
        <position position="162"/>
    </location>
</feature>
<feature type="region of interest" description="Disordered" evidence="7">
    <location>
        <begin position="1"/>
        <end position="32"/>
    </location>
</feature>
<evidence type="ECO:0000256" key="1">
    <source>
        <dbReference type="ARBA" id="ARBA00001541"/>
    </source>
</evidence>
<dbReference type="Gene3D" id="3.40.50.150">
    <property type="entry name" value="Vaccinia Virus protein VP39"/>
    <property type="match status" value="1"/>
</dbReference>
<reference evidence="11 12" key="1">
    <citation type="submission" date="2018-05" db="EMBL/GenBank/DDBJ databases">
        <title>Integrated omic analyses show evidence that a Ca. Accumulibacter phosphatis strain performs denitrification under micro-aerobic conditions.</title>
        <authorList>
            <person name="Camejo P.Y."/>
            <person name="Katherine M.D."/>
            <person name="Daniel N.R."/>
        </authorList>
    </citation>
    <scope>NUCLEOTIDE SEQUENCE [LARGE SCALE GENOMIC DNA]</scope>
    <source>
        <strain evidence="11">UW-LDO-IC</strain>
    </source>
</reference>
<accession>A0A369XHA6</accession>
<feature type="region of interest" description="Disordered" evidence="7">
    <location>
        <begin position="710"/>
        <end position="733"/>
    </location>
</feature>
<dbReference type="SMART" id="SM00091">
    <property type="entry name" value="PAS"/>
    <property type="match status" value="2"/>
</dbReference>
<dbReference type="Pfam" id="PF13596">
    <property type="entry name" value="PAS_10"/>
    <property type="match status" value="1"/>
</dbReference>
<dbReference type="EC" id="2.1.1.80" evidence="2"/>
<dbReference type="Pfam" id="PF00989">
    <property type="entry name" value="PAS"/>
    <property type="match status" value="1"/>
</dbReference>
<comment type="caution">
    <text evidence="11">The sequence shown here is derived from an EMBL/GenBank/DDBJ whole genome shotgun (WGS) entry which is preliminary data.</text>
</comment>
<dbReference type="PROSITE" id="PS50112">
    <property type="entry name" value="PAS"/>
    <property type="match status" value="1"/>
</dbReference>
<dbReference type="InterPro" id="IPR022641">
    <property type="entry name" value="CheR_N"/>
</dbReference>
<feature type="domain" description="CheR-type methyltransferase" evidence="10">
    <location>
        <begin position="227"/>
        <end position="501"/>
    </location>
</feature>
<dbReference type="Gene3D" id="3.30.450.20">
    <property type="entry name" value="PAS domain"/>
    <property type="match status" value="2"/>
</dbReference>
<dbReference type="Gene3D" id="3.40.50.180">
    <property type="entry name" value="Methylesterase CheB, C-terminal domain"/>
    <property type="match status" value="1"/>
</dbReference>
<dbReference type="GO" id="GO:0032259">
    <property type="term" value="P:methylation"/>
    <property type="evidence" value="ECO:0007669"/>
    <property type="project" value="UniProtKB-KW"/>
</dbReference>
<dbReference type="InterPro" id="IPR035909">
    <property type="entry name" value="CheB_C"/>
</dbReference>
<evidence type="ECO:0000256" key="2">
    <source>
        <dbReference type="ARBA" id="ARBA00012534"/>
    </source>
</evidence>
<dbReference type="SUPFAM" id="SSF47757">
    <property type="entry name" value="Chemotaxis receptor methyltransferase CheR, N-terminal domain"/>
    <property type="match status" value="1"/>
</dbReference>
<dbReference type="GO" id="GO:0006355">
    <property type="term" value="P:regulation of DNA-templated transcription"/>
    <property type="evidence" value="ECO:0007669"/>
    <property type="project" value="InterPro"/>
</dbReference>
<dbReference type="SUPFAM" id="SSF55785">
    <property type="entry name" value="PYP-like sensor domain (PAS domain)"/>
    <property type="match status" value="2"/>
</dbReference>
<dbReference type="GO" id="GO:0006935">
    <property type="term" value="P:chemotaxis"/>
    <property type="evidence" value="ECO:0007669"/>
    <property type="project" value="UniProtKB-UniRule"/>
</dbReference>
<dbReference type="AlphaFoldDB" id="A0A369XHA6"/>
<feature type="active site" evidence="6">
    <location>
        <position position="41"/>
    </location>
</feature>
<keyword evidence="6" id="KW-0145">Chemotaxis</keyword>
<comment type="catalytic activity">
    <reaction evidence="1">
        <text>L-glutamyl-[protein] + S-adenosyl-L-methionine = [protein]-L-glutamate 5-O-methyl ester + S-adenosyl-L-homocysteine</text>
        <dbReference type="Rhea" id="RHEA:24452"/>
        <dbReference type="Rhea" id="RHEA-COMP:10208"/>
        <dbReference type="Rhea" id="RHEA-COMP:10311"/>
        <dbReference type="ChEBI" id="CHEBI:29973"/>
        <dbReference type="ChEBI" id="CHEBI:57856"/>
        <dbReference type="ChEBI" id="CHEBI:59789"/>
        <dbReference type="ChEBI" id="CHEBI:82795"/>
        <dbReference type="EC" id="2.1.1.80"/>
    </reaction>
</comment>
<dbReference type="InterPro" id="IPR050903">
    <property type="entry name" value="Bact_Chemotaxis_MeTrfase"/>
</dbReference>
<dbReference type="PROSITE" id="PS50122">
    <property type="entry name" value="CHEB"/>
    <property type="match status" value="1"/>
</dbReference>